<organism evidence="3 4">
    <name type="scientific">Brevibacterium otitidis</name>
    <dbReference type="NCBI Taxonomy" id="53364"/>
    <lineage>
        <taxon>Bacteria</taxon>
        <taxon>Bacillati</taxon>
        <taxon>Actinomycetota</taxon>
        <taxon>Actinomycetes</taxon>
        <taxon>Micrococcales</taxon>
        <taxon>Brevibacteriaceae</taxon>
        <taxon>Brevibacterium</taxon>
    </lineage>
</organism>
<dbReference type="SUPFAM" id="SSF50249">
    <property type="entry name" value="Nucleic acid-binding proteins"/>
    <property type="match status" value="1"/>
</dbReference>
<keyword evidence="4" id="KW-1185">Reference proteome</keyword>
<dbReference type="SMART" id="SM00955">
    <property type="entry name" value="RNB"/>
    <property type="match status" value="1"/>
</dbReference>
<dbReference type="PANTHER" id="PTHR23355">
    <property type="entry name" value="RIBONUCLEASE"/>
    <property type="match status" value="1"/>
</dbReference>
<dbReference type="InterPro" id="IPR001900">
    <property type="entry name" value="RNase_II/R"/>
</dbReference>
<evidence type="ECO:0000259" key="2">
    <source>
        <dbReference type="SMART" id="SM00955"/>
    </source>
</evidence>
<gene>
    <name evidence="3" type="ORF">ACFFN1_02915</name>
</gene>
<dbReference type="InterPro" id="IPR040596">
    <property type="entry name" value="RNase_II_C_S1"/>
</dbReference>
<sequence length="509" mass="54489">MLTSLHLPSSLTPRRREPAPGPLAAKLQAAYTRLASGLPEEYPAEALAEAEAAVAELGDDPFATGRDGITAERIDLREIPFVTIDPKGATDLDQAMHLSVLGAGAQAPADGPAFRVRYAIADVGRFITPGGRLDRETHARGQTIYLPDRRIPLHPEIISEGAASLLPGVDRAAYVFTVELNADGTIHSQELVRAVVRSRTQLDYDAVQADHDAGRALPETIAWLPEIGAALQADEAARGGIDLAIPDQDVVEADGDYTLTYRPRQGIEDANAQISLLAGRVAANLMLEAGQGVLRTMPRPKDETIADFLAIVAGLGFPADAPYQDVIRSIGHQERNPRALAVHYASPSLFRGAGYTLISEDAADSELLQAAVGAPYAHTTAPLRRLIDRYVLPLAEAASRGAEPPAWALAGLEELPEVMQKSGQRASQIDRQVIEYTEAILLAERIGEAFDGVFVGSRTTKSGTRLVEVHVPEPAVVVWAEGEAPVGEPVRIRLRAAEPEAGKLFFDVV</sequence>
<dbReference type="EMBL" id="JBHMAU010000025">
    <property type="protein sequence ID" value="MFB9775368.1"/>
    <property type="molecule type" value="Genomic_DNA"/>
</dbReference>
<feature type="compositionally biased region" description="Low complexity" evidence="1">
    <location>
        <begin position="1"/>
        <end position="12"/>
    </location>
</feature>
<protein>
    <submittedName>
        <fullName evidence="3">RNB domain-containing ribonuclease</fullName>
    </submittedName>
</protein>
<dbReference type="InterPro" id="IPR012340">
    <property type="entry name" value="NA-bd_OB-fold"/>
</dbReference>
<evidence type="ECO:0000256" key="1">
    <source>
        <dbReference type="SAM" id="MobiDB-lite"/>
    </source>
</evidence>
<dbReference type="Pfam" id="PF00773">
    <property type="entry name" value="RNB"/>
    <property type="match status" value="1"/>
</dbReference>
<dbReference type="Proteomes" id="UP001589707">
    <property type="component" value="Unassembled WGS sequence"/>
</dbReference>
<comment type="caution">
    <text evidence="3">The sequence shown here is derived from an EMBL/GenBank/DDBJ whole genome shotgun (WGS) entry which is preliminary data.</text>
</comment>
<name>A0ABV5WZP4_9MICO</name>
<feature type="domain" description="RNB" evidence="2">
    <location>
        <begin position="73"/>
        <end position="401"/>
    </location>
</feature>
<proteinExistence type="predicted"/>
<dbReference type="PANTHER" id="PTHR23355:SF9">
    <property type="entry name" value="DIS3-LIKE EXONUCLEASE 2"/>
    <property type="match status" value="1"/>
</dbReference>
<dbReference type="InterPro" id="IPR050180">
    <property type="entry name" value="RNR_Ribonuclease"/>
</dbReference>
<feature type="region of interest" description="Disordered" evidence="1">
    <location>
        <begin position="1"/>
        <end position="21"/>
    </location>
</feature>
<accession>A0ABV5WZP4</accession>
<evidence type="ECO:0000313" key="3">
    <source>
        <dbReference type="EMBL" id="MFB9775368.1"/>
    </source>
</evidence>
<dbReference type="RefSeq" id="WP_376838438.1">
    <property type="nucleotide sequence ID" value="NZ_JBHMAU010000025.1"/>
</dbReference>
<dbReference type="Pfam" id="PF18614">
    <property type="entry name" value="RNase_II_C_S1"/>
    <property type="match status" value="1"/>
</dbReference>
<reference evidence="3 4" key="1">
    <citation type="submission" date="2024-09" db="EMBL/GenBank/DDBJ databases">
        <authorList>
            <person name="Sun Q."/>
            <person name="Mori K."/>
        </authorList>
    </citation>
    <scope>NUCLEOTIDE SEQUENCE [LARGE SCALE GENOMIC DNA]</scope>
    <source>
        <strain evidence="3 4">JCM 11683</strain>
    </source>
</reference>
<evidence type="ECO:0000313" key="4">
    <source>
        <dbReference type="Proteomes" id="UP001589707"/>
    </source>
</evidence>